<accession>A0A3R8KSU0</accession>
<keyword evidence="3" id="KW-1185">Reference proteome</keyword>
<feature type="transmembrane region" description="Helical" evidence="1">
    <location>
        <begin position="154"/>
        <end position="173"/>
    </location>
</feature>
<feature type="transmembrane region" description="Helical" evidence="1">
    <location>
        <begin position="185"/>
        <end position="210"/>
    </location>
</feature>
<evidence type="ECO:0000256" key="1">
    <source>
        <dbReference type="SAM" id="Phobius"/>
    </source>
</evidence>
<dbReference type="Pfam" id="PF13346">
    <property type="entry name" value="ABC2_membrane_5"/>
    <property type="match status" value="1"/>
</dbReference>
<evidence type="ECO:0000313" key="2">
    <source>
        <dbReference type="EMBL" id="RRK31077.1"/>
    </source>
</evidence>
<feature type="transmembrane region" description="Helical" evidence="1">
    <location>
        <begin position="123"/>
        <end position="147"/>
    </location>
</feature>
<feature type="transmembrane region" description="Helical" evidence="1">
    <location>
        <begin position="39"/>
        <end position="60"/>
    </location>
</feature>
<sequence>MKGLLKNNVYAVLSNAKLFSAMMLVLGIFVVGIDHDAQIFIIGYMLLCMTGFSVIAAASLRRESVSKWSKYKLTAPIRRTDIVKSYFLSQMAWLCIGMLLAGTAAALSILFYGFPFDKDTDIFMVYVVGIGLSLFMGAIFFPLFYLGGEERSEILIGVSLLGGVGVIMGASSLMNRWFGPHMTAFQIMTAGAAILVCALLAFFLSFLLTVRIFQKKEL</sequence>
<feature type="transmembrane region" description="Helical" evidence="1">
    <location>
        <begin position="86"/>
        <end position="111"/>
    </location>
</feature>
<proteinExistence type="predicted"/>
<dbReference type="EMBL" id="RHJS01000002">
    <property type="protein sequence ID" value="RRK31077.1"/>
    <property type="molecule type" value="Genomic_DNA"/>
</dbReference>
<comment type="caution">
    <text evidence="2">The sequence shown here is derived from an EMBL/GenBank/DDBJ whole genome shotgun (WGS) entry which is preliminary data.</text>
</comment>
<dbReference type="InterPro" id="IPR025699">
    <property type="entry name" value="ABC2_memb-like"/>
</dbReference>
<name>A0A3R8KSU0_9FIRM</name>
<keyword evidence="1" id="KW-0812">Transmembrane</keyword>
<reference evidence="2" key="1">
    <citation type="submission" date="2018-10" db="EMBL/GenBank/DDBJ databases">
        <title>Schaedlerella arabinophila gen. nov. sp. nov., isolated from the mouse intestinal tract and comparative analysis with the genome of the closely related altered Schaedler flora strain ASF502.</title>
        <authorList>
            <person name="Miyake S."/>
            <person name="Soh M."/>
            <person name="Seedorf H."/>
        </authorList>
    </citation>
    <scope>NUCLEOTIDE SEQUENCE [LARGE SCALE GENOMIC DNA]</scope>
    <source>
        <strain evidence="2">DSM 106076</strain>
    </source>
</reference>
<keyword evidence="1" id="KW-0472">Membrane</keyword>
<gene>
    <name evidence="2" type="ORF">EBB54_06590</name>
</gene>
<protein>
    <submittedName>
        <fullName evidence="2">ABC-2 transporter permease</fullName>
    </submittedName>
</protein>
<evidence type="ECO:0000313" key="3">
    <source>
        <dbReference type="Proteomes" id="UP000274920"/>
    </source>
</evidence>
<dbReference type="RefSeq" id="WP_125126818.1">
    <property type="nucleotide sequence ID" value="NZ_RHJS01000002.1"/>
</dbReference>
<dbReference type="AlphaFoldDB" id="A0A3R8KSU0"/>
<feature type="transmembrane region" description="Helical" evidence="1">
    <location>
        <begin position="12"/>
        <end position="33"/>
    </location>
</feature>
<organism evidence="2 3">
    <name type="scientific">Schaedlerella arabinosiphila</name>
    <dbReference type="NCBI Taxonomy" id="2044587"/>
    <lineage>
        <taxon>Bacteria</taxon>
        <taxon>Bacillati</taxon>
        <taxon>Bacillota</taxon>
        <taxon>Clostridia</taxon>
        <taxon>Lachnospirales</taxon>
        <taxon>Lachnospiraceae</taxon>
        <taxon>Schaedlerella</taxon>
    </lineage>
</organism>
<keyword evidence="1" id="KW-1133">Transmembrane helix</keyword>
<dbReference type="Proteomes" id="UP000274920">
    <property type="component" value="Unassembled WGS sequence"/>
</dbReference>